<sequence>MATFSKTTFNALSYAAFRPSYPPKLFQTLLTYHRGPTTTLLDLGCGPGLISRSLSPSFKSVLGTDPSPGMIAQAKSSTPPNLSNIQFREASAENLGFIEDGSLDMIVAGQAAHWFDFTKAWGELARKVRKGGMMGFWGYVDNVFVDYPAAFGVLMEYSYAEGRMGPFWEIPGRNILRDRYRDIVPPENEWEDVRRIEYVPGTEGKESGKGELLMGSRMKLGEMEGYVRTFSGFHNWASANPGRRARREGGDGDLVDEMFERMLEVTPEWRAMGENWREFEVENEWGSVILLARKR</sequence>
<dbReference type="Gene3D" id="3.40.50.150">
    <property type="entry name" value="Vaccinia Virus protein VP39"/>
    <property type="match status" value="1"/>
</dbReference>
<evidence type="ECO:0000256" key="3">
    <source>
        <dbReference type="ARBA" id="ARBA00022679"/>
    </source>
</evidence>
<dbReference type="Pfam" id="PF08241">
    <property type="entry name" value="Methyltransf_11"/>
    <property type="match status" value="1"/>
</dbReference>
<dbReference type="CDD" id="cd02440">
    <property type="entry name" value="AdoMet_MTases"/>
    <property type="match status" value="1"/>
</dbReference>
<protein>
    <recommendedName>
        <fullName evidence="4">Methyltransferase type 11 domain-containing protein</fullName>
    </recommendedName>
</protein>
<keyword evidence="6" id="KW-1185">Reference proteome</keyword>
<evidence type="ECO:0000313" key="5">
    <source>
        <dbReference type="EMBL" id="CAG8971002.1"/>
    </source>
</evidence>
<name>A0A9N9LE71_9HELO</name>
<dbReference type="EMBL" id="CAJVRM010000004">
    <property type="protein sequence ID" value="CAG8971002.1"/>
    <property type="molecule type" value="Genomic_DNA"/>
</dbReference>
<gene>
    <name evidence="5" type="ORF">HYALB_00007672</name>
</gene>
<dbReference type="OrthoDB" id="10027013at2759"/>
<dbReference type="GO" id="GO:0032259">
    <property type="term" value="P:methylation"/>
    <property type="evidence" value="ECO:0007669"/>
    <property type="project" value="UniProtKB-KW"/>
</dbReference>
<reference evidence="5" key="1">
    <citation type="submission" date="2021-07" db="EMBL/GenBank/DDBJ databases">
        <authorList>
            <person name="Durling M."/>
        </authorList>
    </citation>
    <scope>NUCLEOTIDE SEQUENCE</scope>
</reference>
<dbReference type="GO" id="GO:0008757">
    <property type="term" value="F:S-adenosylmethionine-dependent methyltransferase activity"/>
    <property type="evidence" value="ECO:0007669"/>
    <property type="project" value="InterPro"/>
</dbReference>
<evidence type="ECO:0000256" key="1">
    <source>
        <dbReference type="ARBA" id="ARBA00008361"/>
    </source>
</evidence>
<keyword evidence="3" id="KW-0808">Transferase</keyword>
<dbReference type="Proteomes" id="UP000701801">
    <property type="component" value="Unassembled WGS sequence"/>
</dbReference>
<dbReference type="AlphaFoldDB" id="A0A9N9LE71"/>
<dbReference type="SUPFAM" id="SSF53335">
    <property type="entry name" value="S-adenosyl-L-methionine-dependent methyltransferases"/>
    <property type="match status" value="1"/>
</dbReference>
<proteinExistence type="inferred from homology"/>
<keyword evidence="2" id="KW-0489">Methyltransferase</keyword>
<dbReference type="PANTHER" id="PTHR44942">
    <property type="entry name" value="METHYLTRANSF_11 DOMAIN-CONTAINING PROTEIN"/>
    <property type="match status" value="1"/>
</dbReference>
<comment type="similarity">
    <text evidence="1">Belongs to the methyltransferase superfamily.</text>
</comment>
<dbReference type="PANTHER" id="PTHR44942:SF4">
    <property type="entry name" value="METHYLTRANSFERASE TYPE 11 DOMAIN-CONTAINING PROTEIN"/>
    <property type="match status" value="1"/>
</dbReference>
<organism evidence="5 6">
    <name type="scientific">Hymenoscyphus albidus</name>
    <dbReference type="NCBI Taxonomy" id="595503"/>
    <lineage>
        <taxon>Eukaryota</taxon>
        <taxon>Fungi</taxon>
        <taxon>Dikarya</taxon>
        <taxon>Ascomycota</taxon>
        <taxon>Pezizomycotina</taxon>
        <taxon>Leotiomycetes</taxon>
        <taxon>Helotiales</taxon>
        <taxon>Helotiaceae</taxon>
        <taxon>Hymenoscyphus</taxon>
    </lineage>
</organism>
<accession>A0A9N9LE71</accession>
<comment type="caution">
    <text evidence="5">The sequence shown here is derived from an EMBL/GenBank/DDBJ whole genome shotgun (WGS) entry which is preliminary data.</text>
</comment>
<feature type="domain" description="Methyltransferase type 11" evidence="4">
    <location>
        <begin position="41"/>
        <end position="134"/>
    </location>
</feature>
<dbReference type="InterPro" id="IPR051052">
    <property type="entry name" value="Diverse_substrate_MTase"/>
</dbReference>
<evidence type="ECO:0000259" key="4">
    <source>
        <dbReference type="Pfam" id="PF08241"/>
    </source>
</evidence>
<dbReference type="InterPro" id="IPR013216">
    <property type="entry name" value="Methyltransf_11"/>
</dbReference>
<evidence type="ECO:0000313" key="6">
    <source>
        <dbReference type="Proteomes" id="UP000701801"/>
    </source>
</evidence>
<dbReference type="InterPro" id="IPR029063">
    <property type="entry name" value="SAM-dependent_MTases_sf"/>
</dbReference>
<evidence type="ECO:0000256" key="2">
    <source>
        <dbReference type="ARBA" id="ARBA00022603"/>
    </source>
</evidence>